<dbReference type="CDD" id="cd01949">
    <property type="entry name" value="GGDEF"/>
    <property type="match status" value="1"/>
</dbReference>
<protein>
    <submittedName>
        <fullName evidence="4">Diguanylate cyclase</fullName>
    </submittedName>
</protein>
<dbReference type="Proteomes" id="UP000094893">
    <property type="component" value="Unassembled WGS sequence"/>
</dbReference>
<dbReference type="EMBL" id="LWRY01000158">
    <property type="protein sequence ID" value="OCX70671.1"/>
    <property type="molecule type" value="Genomic_DNA"/>
</dbReference>
<name>A0A1C2I428_ACITH</name>
<dbReference type="Gene3D" id="3.30.450.40">
    <property type="match status" value="1"/>
</dbReference>
<dbReference type="InterPro" id="IPR001633">
    <property type="entry name" value="EAL_dom"/>
</dbReference>
<evidence type="ECO:0000259" key="1">
    <source>
        <dbReference type="PROSITE" id="PS50883"/>
    </source>
</evidence>
<dbReference type="SMART" id="SM00267">
    <property type="entry name" value="GGDEF"/>
    <property type="match status" value="1"/>
</dbReference>
<dbReference type="Proteomes" id="UP000095008">
    <property type="component" value="Unassembled WGS sequence"/>
</dbReference>
<dbReference type="InterPro" id="IPR029787">
    <property type="entry name" value="Nucleotide_cyclase"/>
</dbReference>
<gene>
    <name evidence="3" type="ORF">A6M23_13575</name>
    <name evidence="4" type="ORF">A6P07_13705</name>
</gene>
<evidence type="ECO:0000313" key="5">
    <source>
        <dbReference type="Proteomes" id="UP000094893"/>
    </source>
</evidence>
<dbReference type="Pfam" id="PF00563">
    <property type="entry name" value="EAL"/>
    <property type="match status" value="1"/>
</dbReference>
<evidence type="ECO:0000313" key="6">
    <source>
        <dbReference type="Proteomes" id="UP000095008"/>
    </source>
</evidence>
<dbReference type="EMBL" id="LWSA01000191">
    <property type="protein sequence ID" value="OCX70693.1"/>
    <property type="molecule type" value="Genomic_DNA"/>
</dbReference>
<dbReference type="InterPro" id="IPR043128">
    <property type="entry name" value="Rev_trsase/Diguanyl_cyclase"/>
</dbReference>
<dbReference type="CDD" id="cd01948">
    <property type="entry name" value="EAL"/>
    <property type="match status" value="1"/>
</dbReference>
<dbReference type="SUPFAM" id="SSF55073">
    <property type="entry name" value="Nucleotide cyclase"/>
    <property type="match status" value="1"/>
</dbReference>
<proteinExistence type="predicted"/>
<dbReference type="InterPro" id="IPR029016">
    <property type="entry name" value="GAF-like_dom_sf"/>
</dbReference>
<dbReference type="SUPFAM" id="SSF55781">
    <property type="entry name" value="GAF domain-like"/>
    <property type="match status" value="1"/>
</dbReference>
<feature type="domain" description="GGDEF" evidence="2">
    <location>
        <begin position="231"/>
        <end position="369"/>
    </location>
</feature>
<organism evidence="4 5">
    <name type="scientific">Acidithiobacillus thiooxidans</name>
    <name type="common">Thiobacillus thiooxidans</name>
    <dbReference type="NCBI Taxonomy" id="930"/>
    <lineage>
        <taxon>Bacteria</taxon>
        <taxon>Pseudomonadati</taxon>
        <taxon>Pseudomonadota</taxon>
        <taxon>Acidithiobacillia</taxon>
        <taxon>Acidithiobacillales</taxon>
        <taxon>Acidithiobacillaceae</taxon>
        <taxon>Acidithiobacillus</taxon>
    </lineage>
</organism>
<dbReference type="PROSITE" id="PS50887">
    <property type="entry name" value="GGDEF"/>
    <property type="match status" value="1"/>
</dbReference>
<dbReference type="Pfam" id="PF00990">
    <property type="entry name" value="GGDEF"/>
    <property type="match status" value="1"/>
</dbReference>
<sequence length="742" mass="83012">MDNQSPLKIWLDIFSSMSKAPFAGSVDLPWDQAQKRLMDQMLSSLDQSGLFHTCAIARADTGHILQPLAVSGPVQQIVLENVAVLFSPDHPHARSMTARAQVEDRTLLVTDYVHSEYLQHPDLAGWRQAIEAIGIQWLLATPIHRHASVWGVLVLSGLQDEPPELMADSAEKVAEFIADAMEHLETRRNEQQYRETLKNLAHTDALTDLPNRRALETQMEQAMLHAIRHNRLLAICMLDLDDFKPINDTYGHEIGDEVLVTLGKRLTDMLRKSDFIARYGGDEFVLLLEDLAGHADLAQLLKKIEGTITTPILLSNRESVQVGASMGVVLYPFADTDQADQLLRWSDQALYEIKAHKADRENCWALFGEKNFADQRNPAQVLLDNGALEVWYQPILDSRKGKIVGIEALARLRDENGTIWPPARFLPQLHGEDFSDLNKQVLTQALEDLSILDAQGWPLWVSVNLDPRSLSGSCITCLRGLLGESTVDASRITLEILEGEDFLERQTALELLLEIKALGFRLALDDVGSAYSSLLRMKELPIDEIKLDQGFVRTLELRPQDLHFLNAIQDLANGMQVDLVVEGVETEDILDAVTVMGSTLLQGYAIARPMPFAELQAFLKHSVFPHRHRPISLLGLYATRLAQHEALKKTITRSPRAVDYLTLADATVCSLHGDIHRLGGDNANRLDHLHREYHRAIAVMNALLLTSPSGADWSAVNQAVEAFEQAIVKTYFEEKSKKQQTS</sequence>
<dbReference type="AlphaFoldDB" id="A0A1C2I428"/>
<accession>A0A1C2I428</accession>
<dbReference type="eggNOG" id="COG5001">
    <property type="taxonomic scope" value="Bacteria"/>
</dbReference>
<evidence type="ECO:0000259" key="2">
    <source>
        <dbReference type="PROSITE" id="PS50887"/>
    </source>
</evidence>
<dbReference type="RefSeq" id="WP_024895403.1">
    <property type="nucleotide sequence ID" value="NZ_LWRY01000158.1"/>
</dbReference>
<feature type="domain" description="EAL" evidence="1">
    <location>
        <begin position="372"/>
        <end position="623"/>
    </location>
</feature>
<dbReference type="Gene3D" id="3.20.20.450">
    <property type="entry name" value="EAL domain"/>
    <property type="match status" value="1"/>
</dbReference>
<dbReference type="InterPro" id="IPR035919">
    <property type="entry name" value="EAL_sf"/>
</dbReference>
<dbReference type="SUPFAM" id="SSF141868">
    <property type="entry name" value="EAL domain-like"/>
    <property type="match status" value="1"/>
</dbReference>
<dbReference type="InterPro" id="IPR050706">
    <property type="entry name" value="Cyclic-di-GMP_PDE-like"/>
</dbReference>
<dbReference type="PROSITE" id="PS50883">
    <property type="entry name" value="EAL"/>
    <property type="match status" value="1"/>
</dbReference>
<dbReference type="PANTHER" id="PTHR33121">
    <property type="entry name" value="CYCLIC DI-GMP PHOSPHODIESTERASE PDEF"/>
    <property type="match status" value="1"/>
</dbReference>
<dbReference type="SMART" id="SM00052">
    <property type="entry name" value="EAL"/>
    <property type="match status" value="1"/>
</dbReference>
<dbReference type="Pfam" id="PF01590">
    <property type="entry name" value="GAF"/>
    <property type="match status" value="1"/>
</dbReference>
<dbReference type="OrthoDB" id="5297347at2"/>
<comment type="caution">
    <text evidence="4">The sequence shown here is derived from an EMBL/GenBank/DDBJ whole genome shotgun (WGS) entry which is preliminary data.</text>
</comment>
<dbReference type="InterPro" id="IPR003018">
    <property type="entry name" value="GAF"/>
</dbReference>
<dbReference type="InterPro" id="IPR000160">
    <property type="entry name" value="GGDEF_dom"/>
</dbReference>
<evidence type="ECO:0000313" key="3">
    <source>
        <dbReference type="EMBL" id="OCX70671.1"/>
    </source>
</evidence>
<evidence type="ECO:0000313" key="4">
    <source>
        <dbReference type="EMBL" id="OCX70693.1"/>
    </source>
</evidence>
<dbReference type="PANTHER" id="PTHR33121:SF70">
    <property type="entry name" value="SIGNALING PROTEIN YKOW"/>
    <property type="match status" value="1"/>
</dbReference>
<reference evidence="4 5" key="1">
    <citation type="journal article" date="2016" name="Int. J. Mol. Sci.">
        <title>Comparative genomics of the extreme acidophile Acidithiobacillus thiooxidans reveals intraspecific divergence and niche adaptation.</title>
        <authorList>
            <person name="Zhang X."/>
            <person name="Feng X."/>
            <person name="Tao J."/>
            <person name="Ma L."/>
            <person name="Xiao Y."/>
            <person name="Liang Y."/>
            <person name="Liu X."/>
            <person name="Yin H."/>
        </authorList>
    </citation>
    <scope>NUCLEOTIDE SEQUENCE [LARGE SCALE GENOMIC DNA]</scope>
    <source>
        <strain evidence="4 5">A02</strain>
        <strain evidence="3">DXS-W</strain>
    </source>
</reference>
<dbReference type="NCBIfam" id="TIGR00254">
    <property type="entry name" value="GGDEF"/>
    <property type="match status" value="1"/>
</dbReference>
<dbReference type="FunFam" id="3.30.70.270:FF:000001">
    <property type="entry name" value="Diguanylate cyclase domain protein"/>
    <property type="match status" value="1"/>
</dbReference>
<keyword evidence="6" id="KW-1185">Reference proteome</keyword>
<dbReference type="Gene3D" id="3.30.70.270">
    <property type="match status" value="1"/>
</dbReference>
<dbReference type="GO" id="GO:0071111">
    <property type="term" value="F:cyclic-guanylate-specific phosphodiesterase activity"/>
    <property type="evidence" value="ECO:0007669"/>
    <property type="project" value="InterPro"/>
</dbReference>